<dbReference type="GO" id="GO:0015677">
    <property type="term" value="P:copper ion import"/>
    <property type="evidence" value="ECO:0007669"/>
    <property type="project" value="TreeGrafter"/>
</dbReference>
<dbReference type="SFLD" id="SFLDG01168">
    <property type="entry name" value="Ferric_reductase_subgroup_(FRE"/>
    <property type="match status" value="1"/>
</dbReference>
<keyword evidence="7" id="KW-0560">Oxidoreductase</keyword>
<keyword evidence="4 10" id="KW-0812">Transmembrane</keyword>
<accession>A0A0A1TT86</accession>
<dbReference type="Gene3D" id="3.40.50.80">
    <property type="entry name" value="Nucleotide-binding domain of ferredoxin-NADP reductase (FNR) module"/>
    <property type="match status" value="1"/>
</dbReference>
<comment type="subcellular location">
    <subcellularLocation>
        <location evidence="1">Membrane</location>
        <topology evidence="1">Multi-pass membrane protein</topology>
    </subcellularLocation>
</comment>
<dbReference type="PROSITE" id="PS51384">
    <property type="entry name" value="FAD_FR"/>
    <property type="match status" value="1"/>
</dbReference>
<dbReference type="STRING" id="1531966.A0A0A1TT86"/>
<protein>
    <recommendedName>
        <fullName evidence="11">FAD-binding FR-type domain-containing protein</fullName>
    </recommendedName>
</protein>
<evidence type="ECO:0000256" key="3">
    <source>
        <dbReference type="ARBA" id="ARBA00022448"/>
    </source>
</evidence>
<dbReference type="InterPro" id="IPR017927">
    <property type="entry name" value="FAD-bd_FR_type"/>
</dbReference>
<dbReference type="AlphaFoldDB" id="A0A0A1TT86"/>
<dbReference type="InterPro" id="IPR039261">
    <property type="entry name" value="FNR_nucleotide-bd"/>
</dbReference>
<gene>
    <name evidence="12" type="ORF">VHEMI10420</name>
</gene>
<dbReference type="GO" id="GO:0006826">
    <property type="term" value="P:iron ion transport"/>
    <property type="evidence" value="ECO:0007669"/>
    <property type="project" value="TreeGrafter"/>
</dbReference>
<keyword evidence="3" id="KW-0813">Transport</keyword>
<feature type="transmembrane region" description="Helical" evidence="10">
    <location>
        <begin position="124"/>
        <end position="147"/>
    </location>
</feature>
<evidence type="ECO:0000256" key="5">
    <source>
        <dbReference type="ARBA" id="ARBA00022982"/>
    </source>
</evidence>
<proteinExistence type="inferred from homology"/>
<dbReference type="PANTHER" id="PTHR32361">
    <property type="entry name" value="FERRIC/CUPRIC REDUCTASE TRANSMEMBRANE COMPONENT"/>
    <property type="match status" value="1"/>
</dbReference>
<dbReference type="Pfam" id="PF08022">
    <property type="entry name" value="FAD_binding_8"/>
    <property type="match status" value="1"/>
</dbReference>
<evidence type="ECO:0000256" key="7">
    <source>
        <dbReference type="ARBA" id="ARBA00023002"/>
    </source>
</evidence>
<dbReference type="OrthoDB" id="167398at2759"/>
<dbReference type="GO" id="GO:0006879">
    <property type="term" value="P:intracellular iron ion homeostasis"/>
    <property type="evidence" value="ECO:0007669"/>
    <property type="project" value="TreeGrafter"/>
</dbReference>
<dbReference type="GO" id="GO:0000293">
    <property type="term" value="F:ferric-chelate reductase activity"/>
    <property type="evidence" value="ECO:0007669"/>
    <property type="project" value="UniProtKB-ARBA"/>
</dbReference>
<feature type="transmembrane region" description="Helical" evidence="10">
    <location>
        <begin position="248"/>
        <end position="270"/>
    </location>
</feature>
<evidence type="ECO:0000256" key="8">
    <source>
        <dbReference type="ARBA" id="ARBA00023065"/>
    </source>
</evidence>
<dbReference type="InterPro" id="IPR013112">
    <property type="entry name" value="FAD-bd_8"/>
</dbReference>
<keyword evidence="13" id="KW-1185">Reference proteome</keyword>
<evidence type="ECO:0000256" key="10">
    <source>
        <dbReference type="SAM" id="Phobius"/>
    </source>
</evidence>
<feature type="domain" description="FAD-binding FR-type" evidence="11">
    <location>
        <begin position="337"/>
        <end position="449"/>
    </location>
</feature>
<dbReference type="Pfam" id="PF01794">
    <property type="entry name" value="Ferric_reduct"/>
    <property type="match status" value="1"/>
</dbReference>
<feature type="transmembrane region" description="Helical" evidence="10">
    <location>
        <begin position="209"/>
        <end position="228"/>
    </location>
</feature>
<dbReference type="PANTHER" id="PTHR32361:SF3">
    <property type="entry name" value="REDUCTASE, PUTATIVE (AFU_ORTHOLOGUE AFUA_6G13750)-RELATED"/>
    <property type="match status" value="1"/>
</dbReference>
<sequence>MDFFTKRHIQDHSLDSNVTRHWGYADRQVPCKNDPGSCAYLDIAYDAHDSSMLYVGILWSTIGAILLIWWLARLAAQPTVIPAPRHAPPSTLRRIANTASALKNKILLPDANHFLFGRTTRLQVAVLAILTGYVIIWSFVGIVYGTWITPVKNMPGVFNIRTSLGPWSNRIGVLAYALTPLSVLLSTRESLLTVVTGVPYQNFNFLHRWLGYIIFAQASLHTIAWCVVQLRLYQPQPSVSLVWIQQGYIIWGIVATILILIMVILSTPWGIRATGYEFFRKAHYVLAMVYLGACWAHWNKLECFIVPAFIVWGIDRGARLFRSTLLHYHPTAVKPGFSPAQAQVSLFEDNEDGDVVRLDMENPQDAWSVGQHFYLTFTDSSIWQSHPFTPFSVPVVKDGVVKHSYIFRAKGGETKKVAQLARKKTEQSPPSAATTGVVLTGPYGEDLLSKIDADTNVVCVAGGTGITYVLPLLLQLARQAPVADRKIEFVWAIRHASNLNWVRDEIEVLRRFQSTLNLTIHFCITRDAKIGSLQDKAVSSGSSSEGECPCEKTAVKTTETEEDLSLGRPDLNKIIGDFVQNTISARTVVFASGPGGMITDLRRAVANTVEPAKVWRGEQRFSVDLVCDDRLEW</sequence>
<organism evidence="12 13">
    <name type="scientific">[Torrubiella] hemipterigena</name>
    <dbReference type="NCBI Taxonomy" id="1531966"/>
    <lineage>
        <taxon>Eukaryota</taxon>
        <taxon>Fungi</taxon>
        <taxon>Dikarya</taxon>
        <taxon>Ascomycota</taxon>
        <taxon>Pezizomycotina</taxon>
        <taxon>Sordariomycetes</taxon>
        <taxon>Hypocreomycetidae</taxon>
        <taxon>Hypocreales</taxon>
        <taxon>Clavicipitaceae</taxon>
        <taxon>Clavicipitaceae incertae sedis</taxon>
        <taxon>'Torrubiella' clade</taxon>
    </lineage>
</organism>
<dbReference type="Proteomes" id="UP000039046">
    <property type="component" value="Unassembled WGS sequence"/>
</dbReference>
<dbReference type="Pfam" id="PF08030">
    <property type="entry name" value="NAD_binding_6"/>
    <property type="match status" value="1"/>
</dbReference>
<evidence type="ECO:0000256" key="2">
    <source>
        <dbReference type="ARBA" id="ARBA00006278"/>
    </source>
</evidence>
<evidence type="ECO:0000256" key="1">
    <source>
        <dbReference type="ARBA" id="ARBA00004141"/>
    </source>
</evidence>
<name>A0A0A1TT86_9HYPO</name>
<keyword evidence="9 10" id="KW-0472">Membrane</keyword>
<dbReference type="SFLD" id="SFLDS00052">
    <property type="entry name" value="Ferric_Reductase_Domain"/>
    <property type="match status" value="1"/>
</dbReference>
<evidence type="ECO:0000256" key="4">
    <source>
        <dbReference type="ARBA" id="ARBA00022692"/>
    </source>
</evidence>
<evidence type="ECO:0000313" key="13">
    <source>
        <dbReference type="Proteomes" id="UP000039046"/>
    </source>
</evidence>
<keyword evidence="8" id="KW-0406">Ion transport</keyword>
<dbReference type="InterPro" id="IPR013130">
    <property type="entry name" value="Fe3_Rdtase_TM_dom"/>
</dbReference>
<dbReference type="SUPFAM" id="SSF52343">
    <property type="entry name" value="Ferredoxin reductase-like, C-terminal NADP-linked domain"/>
    <property type="match status" value="1"/>
</dbReference>
<evidence type="ECO:0000313" key="12">
    <source>
        <dbReference type="EMBL" id="CEJ94912.1"/>
    </source>
</evidence>
<dbReference type="CDD" id="cd06186">
    <property type="entry name" value="NOX_Duox_like_FAD_NADP"/>
    <property type="match status" value="1"/>
</dbReference>
<evidence type="ECO:0000259" key="11">
    <source>
        <dbReference type="PROSITE" id="PS51384"/>
    </source>
</evidence>
<keyword evidence="6 10" id="KW-1133">Transmembrane helix</keyword>
<reference evidence="12 13" key="1">
    <citation type="journal article" date="2015" name="Genome Announc.">
        <title>Draft Genome Sequence and Gene Annotation of the Entomopathogenic Fungus Verticillium hemipterigenum.</title>
        <authorList>
            <person name="Horn F."/>
            <person name="Habel A."/>
            <person name="Scharf D.H."/>
            <person name="Dworschak J."/>
            <person name="Brakhage A.A."/>
            <person name="Guthke R."/>
            <person name="Hertweck C."/>
            <person name="Linde J."/>
        </authorList>
    </citation>
    <scope>NUCLEOTIDE SEQUENCE [LARGE SCALE GENOMIC DNA]</scope>
</reference>
<keyword evidence="5" id="KW-0249">Electron transport</keyword>
<comment type="similarity">
    <text evidence="2">Belongs to the ferric reductase (FRE) family.</text>
</comment>
<evidence type="ECO:0000256" key="9">
    <source>
        <dbReference type="ARBA" id="ARBA00023136"/>
    </source>
</evidence>
<dbReference type="GO" id="GO:0005886">
    <property type="term" value="C:plasma membrane"/>
    <property type="evidence" value="ECO:0007669"/>
    <property type="project" value="TreeGrafter"/>
</dbReference>
<dbReference type="InterPro" id="IPR013121">
    <property type="entry name" value="Fe_red_NAD-bd_6"/>
</dbReference>
<feature type="transmembrane region" description="Helical" evidence="10">
    <location>
        <begin position="51"/>
        <end position="72"/>
    </location>
</feature>
<feature type="transmembrane region" description="Helical" evidence="10">
    <location>
        <begin position="282"/>
        <end position="298"/>
    </location>
</feature>
<dbReference type="EMBL" id="CDHN01000008">
    <property type="protein sequence ID" value="CEJ94912.1"/>
    <property type="molecule type" value="Genomic_DNA"/>
</dbReference>
<dbReference type="HOGENOM" id="CLU_016134_0_0_1"/>
<evidence type="ECO:0000256" key="6">
    <source>
        <dbReference type="ARBA" id="ARBA00022989"/>
    </source>
</evidence>
<dbReference type="InterPro" id="IPR051410">
    <property type="entry name" value="Ferric/Cupric_Reductase"/>
</dbReference>